<dbReference type="InterPro" id="IPR011990">
    <property type="entry name" value="TPR-like_helical_dom_sf"/>
</dbReference>
<evidence type="ECO:0000256" key="1">
    <source>
        <dbReference type="ARBA" id="ARBA00022737"/>
    </source>
</evidence>
<dbReference type="Pfam" id="PF13374">
    <property type="entry name" value="TPR_10"/>
    <property type="match status" value="2"/>
</dbReference>
<dbReference type="SUPFAM" id="SSF48452">
    <property type="entry name" value="TPR-like"/>
    <property type="match status" value="1"/>
</dbReference>
<reference evidence="4 5" key="1">
    <citation type="submission" date="2019-08" db="EMBL/GenBank/DDBJ databases">
        <title>Complete genome sequence of Candidatus Uab amorphum.</title>
        <authorList>
            <person name="Shiratori T."/>
            <person name="Suzuki S."/>
            <person name="Kakizawa Y."/>
            <person name="Ishida K."/>
        </authorList>
    </citation>
    <scope>NUCLEOTIDE SEQUENCE [LARGE SCALE GENOMIC DNA]</scope>
    <source>
        <strain evidence="4 5">SRT547</strain>
    </source>
</reference>
<dbReference type="Pfam" id="PF13289">
    <property type="entry name" value="SIR2_2"/>
    <property type="match status" value="1"/>
</dbReference>
<dbReference type="SMART" id="SM00028">
    <property type="entry name" value="TPR"/>
    <property type="match status" value="6"/>
</dbReference>
<dbReference type="Proteomes" id="UP000326354">
    <property type="component" value="Chromosome"/>
</dbReference>
<sequence length="538" mass="62449">MEQKILKMLQEKQLVLFCGAGISLDPPAGLPDWHKLRDYTLEAVASLDPHLQIVVPVLLNMDMLADPGKKGLTPEVVASEIANHSNGYFESFRSLRNGKENVNHLCIAASGLRYIVTTNFDIFIEKALLEKNITFKAYRFAEEFATFDKNDRGIHLFKLHGCISEPRSITATIEQEAKGLCSPKREVLRYLLGKYYFLFWGYSGADLKINLDYLQMESCVDNAKGFMWDFWQKDEENTYVKRLAHLYREKAVITQGKLPKLFYNFIKETDIVEYSNQQRREWQKNKNEELRIALQEWSKKYLTSEKSSNMLGRLLLHSGKLDEALYCFHHCLEICKSPNIENVEALLNIGVVCKHRGQYNKALEYFEKARIISKENHYIKETVASLNNTGVVHGSQNHYEKALQCFEQVKQIALDNNYQKEIAASFNNIGAIYSKQHRYDDALECYEKAKKIAFDRGDRQNFAARLNNIAYVYTKREEIDKALEYYKQYEEISRSLGDVQGLSVACHNIAMLYTAQNKWKEAKKYYDLYESFKAKNKP</sequence>
<keyword evidence="2 3" id="KW-0802">TPR repeat</keyword>
<dbReference type="InterPro" id="IPR029035">
    <property type="entry name" value="DHS-like_NAD/FAD-binding_dom"/>
</dbReference>
<dbReference type="RefSeq" id="WP_173013249.1">
    <property type="nucleotide sequence ID" value="NZ_AP019860.1"/>
</dbReference>
<name>A0A5S9F2S6_UABAM</name>
<protein>
    <submittedName>
        <fullName evidence="4">Tetratricopeptide repeat domain protein</fullName>
    </submittedName>
</protein>
<dbReference type="InterPro" id="IPR019734">
    <property type="entry name" value="TPR_rpt"/>
</dbReference>
<accession>A0A5S9F2S6</accession>
<gene>
    <name evidence="4" type="ORF">UABAM_02271</name>
</gene>
<dbReference type="PANTHER" id="PTHR45641">
    <property type="entry name" value="TETRATRICOPEPTIDE REPEAT PROTEIN (AFU_ORTHOLOGUE AFUA_6G03870)"/>
    <property type="match status" value="1"/>
</dbReference>
<dbReference type="SUPFAM" id="SSF52467">
    <property type="entry name" value="DHS-like NAD/FAD-binding domain"/>
    <property type="match status" value="1"/>
</dbReference>
<evidence type="ECO:0000313" key="5">
    <source>
        <dbReference type="Proteomes" id="UP000326354"/>
    </source>
</evidence>
<dbReference type="Pfam" id="PF13424">
    <property type="entry name" value="TPR_12"/>
    <property type="match status" value="2"/>
</dbReference>
<organism evidence="4 5">
    <name type="scientific">Uabimicrobium amorphum</name>
    <dbReference type="NCBI Taxonomy" id="2596890"/>
    <lineage>
        <taxon>Bacteria</taxon>
        <taxon>Pseudomonadati</taxon>
        <taxon>Planctomycetota</taxon>
        <taxon>Candidatus Uabimicrobiia</taxon>
        <taxon>Candidatus Uabimicrobiales</taxon>
        <taxon>Candidatus Uabimicrobiaceae</taxon>
        <taxon>Candidatus Uabimicrobium</taxon>
    </lineage>
</organism>
<dbReference type="EMBL" id="AP019860">
    <property type="protein sequence ID" value="BBM83916.1"/>
    <property type="molecule type" value="Genomic_DNA"/>
</dbReference>
<keyword evidence="1" id="KW-0677">Repeat</keyword>
<dbReference type="KEGG" id="uam:UABAM_02271"/>
<feature type="repeat" description="TPR" evidence="3">
    <location>
        <begin position="423"/>
        <end position="456"/>
    </location>
</feature>
<feature type="repeat" description="TPR" evidence="3">
    <location>
        <begin position="343"/>
        <end position="376"/>
    </location>
</feature>
<proteinExistence type="predicted"/>
<evidence type="ECO:0000256" key="2">
    <source>
        <dbReference type="ARBA" id="ARBA00022803"/>
    </source>
</evidence>
<evidence type="ECO:0000256" key="3">
    <source>
        <dbReference type="PROSITE-ProRule" id="PRU00339"/>
    </source>
</evidence>
<dbReference type="Gene3D" id="1.25.40.10">
    <property type="entry name" value="Tetratricopeptide repeat domain"/>
    <property type="match status" value="2"/>
</dbReference>
<dbReference type="AlphaFoldDB" id="A0A5S9F2S6"/>
<dbReference type="PANTHER" id="PTHR45641:SF19">
    <property type="entry name" value="NEPHROCYSTIN-3"/>
    <property type="match status" value="1"/>
</dbReference>
<dbReference type="PROSITE" id="PS50005">
    <property type="entry name" value="TPR"/>
    <property type="match status" value="2"/>
</dbReference>
<evidence type="ECO:0000313" key="4">
    <source>
        <dbReference type="EMBL" id="BBM83916.1"/>
    </source>
</evidence>
<keyword evidence="5" id="KW-1185">Reference proteome</keyword>